<keyword evidence="2" id="KW-1185">Reference proteome</keyword>
<dbReference type="RefSeq" id="WP_144451754.1">
    <property type="nucleotide sequence ID" value="NZ_VLKZ01000016.1"/>
</dbReference>
<dbReference type="Proteomes" id="UP000315711">
    <property type="component" value="Unassembled WGS sequence"/>
</dbReference>
<accession>A0A562Q801</accession>
<dbReference type="AlphaFoldDB" id="A0A562Q801"/>
<evidence type="ECO:0000313" key="2">
    <source>
        <dbReference type="Proteomes" id="UP000315711"/>
    </source>
</evidence>
<name>A0A562Q801_9BACI</name>
<organism evidence="1 2">
    <name type="scientific">Halalkalibacter nanhaiisediminis</name>
    <dbReference type="NCBI Taxonomy" id="688079"/>
    <lineage>
        <taxon>Bacteria</taxon>
        <taxon>Bacillati</taxon>
        <taxon>Bacillota</taxon>
        <taxon>Bacilli</taxon>
        <taxon>Bacillales</taxon>
        <taxon>Bacillaceae</taxon>
        <taxon>Halalkalibacter</taxon>
    </lineage>
</organism>
<gene>
    <name evidence="1" type="ORF">IQ10_03586</name>
</gene>
<dbReference type="Pfam" id="PF14152">
    <property type="entry name" value="YfhE"/>
    <property type="match status" value="1"/>
</dbReference>
<comment type="caution">
    <text evidence="1">The sequence shown here is derived from an EMBL/GenBank/DDBJ whole genome shotgun (WGS) entry which is preliminary data.</text>
</comment>
<evidence type="ECO:0000313" key="1">
    <source>
        <dbReference type="EMBL" id="TWI52891.1"/>
    </source>
</evidence>
<dbReference type="EMBL" id="VLKZ01000016">
    <property type="protein sequence ID" value="TWI52891.1"/>
    <property type="molecule type" value="Genomic_DNA"/>
</dbReference>
<proteinExistence type="predicted"/>
<protein>
    <submittedName>
        <fullName evidence="1">YfhE-like protein</fullName>
    </submittedName>
</protein>
<reference evidence="1 2" key="1">
    <citation type="journal article" date="2015" name="Stand. Genomic Sci.">
        <title>Genomic Encyclopedia of Bacterial and Archaeal Type Strains, Phase III: the genomes of soil and plant-associated and newly described type strains.</title>
        <authorList>
            <person name="Whitman W.B."/>
            <person name="Woyke T."/>
            <person name="Klenk H.P."/>
            <person name="Zhou Y."/>
            <person name="Lilburn T.G."/>
            <person name="Beck B.J."/>
            <person name="De Vos P."/>
            <person name="Vandamme P."/>
            <person name="Eisen J.A."/>
            <person name="Garrity G."/>
            <person name="Hugenholtz P."/>
            <person name="Kyrpides N.C."/>
        </authorList>
    </citation>
    <scope>NUCLEOTIDE SEQUENCE [LARGE SCALE GENOMIC DNA]</scope>
    <source>
        <strain evidence="1 2">CGMCC 1.10116</strain>
    </source>
</reference>
<dbReference type="InterPro" id="IPR025437">
    <property type="entry name" value="YfhE-like"/>
</dbReference>
<sequence length="42" mass="4882">MESKKRRAEEERSTLRKAQEVRYAAEFRAADRAARGQLNSKS</sequence>